<keyword evidence="3" id="KW-0677">Repeat</keyword>
<feature type="compositionally biased region" description="Polar residues" evidence="9">
    <location>
        <begin position="81"/>
        <end position="96"/>
    </location>
</feature>
<feature type="region of interest" description="Disordered" evidence="9">
    <location>
        <begin position="1599"/>
        <end position="1639"/>
    </location>
</feature>
<feature type="region of interest" description="Disordered" evidence="9">
    <location>
        <begin position="996"/>
        <end position="1019"/>
    </location>
</feature>
<feature type="region of interest" description="Disordered" evidence="9">
    <location>
        <begin position="735"/>
        <end position="769"/>
    </location>
</feature>
<feature type="compositionally biased region" description="Polar residues" evidence="9">
    <location>
        <begin position="289"/>
        <end position="301"/>
    </location>
</feature>
<feature type="compositionally biased region" description="Polar residues" evidence="9">
    <location>
        <begin position="237"/>
        <end position="256"/>
    </location>
</feature>
<dbReference type="SUPFAM" id="SSF103637">
    <property type="entry name" value="CCHHC domain"/>
    <property type="match status" value="1"/>
</dbReference>
<dbReference type="InterPro" id="IPR002515">
    <property type="entry name" value="Znf_C2H2C"/>
</dbReference>
<feature type="region of interest" description="Disordered" evidence="9">
    <location>
        <begin position="806"/>
        <end position="853"/>
    </location>
</feature>
<evidence type="ECO:0000256" key="2">
    <source>
        <dbReference type="ARBA" id="ARBA00022723"/>
    </source>
</evidence>
<feature type="region of interest" description="Disordered" evidence="9">
    <location>
        <begin position="1183"/>
        <end position="1246"/>
    </location>
</feature>
<evidence type="ECO:0000313" key="11">
    <source>
        <dbReference type="Proteomes" id="UP000735302"/>
    </source>
</evidence>
<feature type="compositionally biased region" description="Polar residues" evidence="9">
    <location>
        <begin position="759"/>
        <end position="769"/>
    </location>
</feature>
<evidence type="ECO:0000256" key="4">
    <source>
        <dbReference type="ARBA" id="ARBA00022771"/>
    </source>
</evidence>
<feature type="region of interest" description="Disordered" evidence="9">
    <location>
        <begin position="508"/>
        <end position="688"/>
    </location>
</feature>
<reference evidence="10 11" key="1">
    <citation type="journal article" date="2021" name="Elife">
        <title>Chloroplast acquisition without the gene transfer in kleptoplastic sea slugs, Plakobranchus ocellatus.</title>
        <authorList>
            <person name="Maeda T."/>
            <person name="Takahashi S."/>
            <person name="Yoshida T."/>
            <person name="Shimamura S."/>
            <person name="Takaki Y."/>
            <person name="Nagai Y."/>
            <person name="Toyoda A."/>
            <person name="Suzuki Y."/>
            <person name="Arimoto A."/>
            <person name="Ishii H."/>
            <person name="Satoh N."/>
            <person name="Nishiyama T."/>
            <person name="Hasebe M."/>
            <person name="Maruyama T."/>
            <person name="Minagawa J."/>
            <person name="Obokata J."/>
            <person name="Shigenobu S."/>
        </authorList>
    </citation>
    <scope>NUCLEOTIDE SEQUENCE [LARGE SCALE GENOMIC DNA]</scope>
</reference>
<feature type="region of interest" description="Disordered" evidence="9">
    <location>
        <begin position="450"/>
        <end position="481"/>
    </location>
</feature>
<evidence type="ECO:0000256" key="6">
    <source>
        <dbReference type="ARBA" id="ARBA00023015"/>
    </source>
</evidence>
<feature type="compositionally biased region" description="Polar residues" evidence="9">
    <location>
        <begin position="1183"/>
        <end position="1207"/>
    </location>
</feature>
<dbReference type="FunFam" id="4.10.320.30:FF:000001">
    <property type="entry name" value="Myelin transcription factor 1-like, a"/>
    <property type="match status" value="1"/>
</dbReference>
<dbReference type="PROSITE" id="PS51802">
    <property type="entry name" value="ZF_CCHHC"/>
    <property type="match status" value="1"/>
</dbReference>
<name>A0AAV4AX64_9GAST</name>
<evidence type="ECO:0000256" key="8">
    <source>
        <dbReference type="ARBA" id="ARBA00023242"/>
    </source>
</evidence>
<protein>
    <submittedName>
        <fullName evidence="10">Myelin transcription factor 1</fullName>
    </submittedName>
</protein>
<proteinExistence type="predicted"/>
<feature type="region of interest" description="Disordered" evidence="9">
    <location>
        <begin position="1"/>
        <end position="385"/>
    </location>
</feature>
<keyword evidence="4" id="KW-0863">Zinc-finger</keyword>
<feature type="compositionally biased region" description="Basic and acidic residues" evidence="9">
    <location>
        <begin position="1226"/>
        <end position="1239"/>
    </location>
</feature>
<feature type="region of interest" description="Disordered" evidence="9">
    <location>
        <begin position="1100"/>
        <end position="1127"/>
    </location>
</feature>
<feature type="compositionally biased region" description="Polar residues" evidence="9">
    <location>
        <begin position="1406"/>
        <end position="1418"/>
    </location>
</feature>
<sequence length="1639" mass="175907">MAPARPRKRGNDQASPSQGTQAVPETPSKSREGSLPTSSKKKMDPEQNSKRARLSRSTSGSSKASPERISKPPRDDAISPVQKNTRNAKAGQQSPSKAKVERDVKTVSQSTKGNSDVNGKKIPVPALGNSGAVKEETFLTPLVTRSSRSSGVLKKESLKDMDEKDHIESNSEKSDSSVSPAALTRSRRSKELVLLEEAPAVPSVRKRHNEAVSSGLHHRRAATPQAPRLSGKVPVQSLVTPPSNSPKDASNPGKKSSVSKKIALSSADESGVKEKKRKSNEKEKVKEQISLTPEKLTSQPDNVVEVQRAERDSGRFAVESVGMKRKQRDKEKDEPSSGDETNRSRVSTRKHIKLGEKALEVQSADLSSKAGKSRKSTKAAAEDDITGNIPEISELGDITATEELKRNLVSMLSEDQGNNENQNLKENSQIKQEISVDLINEPNDQVIKDADSEKKTQCTSDACNMKSPSVPHSKTTPVVENLSRDTEVKLAARLLKVEHTLDLMVHSMATSTSTKSDDHEKPDLKEPTCEEDTLTVKEEISCEEIDKSDGLPNLEEKNNLYNDKREKDGVDETAFEATDISAADKDKEITSVDSVASSLLPKQDDETKNQNGYKENSLINVDRAFVTSIEDESAEKDNLNQGNSDADLCPEDDQIPDESISKQHPNNLQPSSSPEHKSQECVEIKEEVSDSYEEAANVENCSFESVDVKMEELGGFEIVAEWSSENVQSAFSDGKVDEPFNLATGYPSEDLVTDPSPSPDQTSASVSSRVALQEDKSFALKSFPDVQTSNMSSSVLSSVAHANHSSSTHTPVIEAEVESAPSSELGGCTPPTSIQSCGLSPKKSGPILSSDASSVGKDTALVSDISESAIPCLETGSEMNPELTKNDHCTKEQTIGSASEMANSTEDKVTEDVLITGAEPAQTKKHAVSPSMAALIKKVCSPAVLSQIIQSRGTSFLCGGKMYSSTPHNEDNMNVDKNSMSVLRYSVCEDHEVQVMPSAPGKDQPVSSSDPQEKSNLSDQAQIKVHLASGKTAIINLKKQHEPWSETENPVVVKTKENLSLPFNVQNVLETSTDDEKSIKIKPNIVFSIKSCDADTGLKTPAQDINSPDLNSSAQQVESSTAAGVPRKRKSMVIPGLMVFPSKLKGMGKSKALSVLGMNARALYDTNVSTTENIAGEVEALSSLDQSANSSNDPASSTYSKTGNNPKDYSSDSCSSVDTDVNQDGENAKARIPVSEERPGLIIPRPHGRLTTAGKVFFDEIEENCPLSPGSKAFAETLLKQSDFLNNTEHQKALESIGFVPINVDSLEIGEDESSKSTVYVSASLTAPRPNKEMGQEQAAANANFAPIMDVFSPNFEKSQFSLIPNSPAANQKKVTSRSKGTSKAKKDGVPKTPIVITSVGPGVTNVDTSATSSKQNKNMTSLLSASHAATSTVTLNIDGHTISLKAFPSTVNTVSSTRQPAITSQPKVVSLLPPIDTLKSASSNPTQPIVSGQSTITTNSLEKSSLAQQKTLPTTPGEQPSPSSAQEQIRLPEDSDEDDSPTTDGVIIPKRNRECPTPGCDGLGHITGQYPHHRSLSGCPRRSELPVEVVEALMKTDTSISPCSFSEDEADDKLVTNPFADSNDGNPGSDSQSLCDSS</sequence>
<evidence type="ECO:0000256" key="1">
    <source>
        <dbReference type="ARBA" id="ARBA00004123"/>
    </source>
</evidence>
<feature type="compositionally biased region" description="Polar residues" evidence="9">
    <location>
        <begin position="106"/>
        <end position="117"/>
    </location>
</feature>
<feature type="compositionally biased region" description="Polar residues" evidence="9">
    <location>
        <begin position="55"/>
        <end position="64"/>
    </location>
</feature>
<dbReference type="Proteomes" id="UP000735302">
    <property type="component" value="Unassembled WGS sequence"/>
</dbReference>
<keyword evidence="7" id="KW-0804">Transcription</keyword>
<dbReference type="InterPro" id="IPR036060">
    <property type="entry name" value="Znf_C2H2C_sf"/>
</dbReference>
<comment type="subcellular location">
    <subcellularLocation>
        <location evidence="1">Nucleus</location>
    </subcellularLocation>
</comment>
<feature type="compositionally biased region" description="Basic and acidic residues" evidence="9">
    <location>
        <begin position="674"/>
        <end position="688"/>
    </location>
</feature>
<feature type="compositionally biased region" description="Basic and acidic residues" evidence="9">
    <location>
        <begin position="328"/>
        <end position="343"/>
    </location>
</feature>
<feature type="compositionally biased region" description="Polar residues" evidence="9">
    <location>
        <begin position="1620"/>
        <end position="1639"/>
    </location>
</feature>
<evidence type="ECO:0000256" key="5">
    <source>
        <dbReference type="ARBA" id="ARBA00022833"/>
    </source>
</evidence>
<keyword evidence="6" id="KW-0805">Transcription regulation</keyword>
<feature type="compositionally biased region" description="Basic and acidic residues" evidence="9">
    <location>
        <begin position="65"/>
        <end position="77"/>
    </location>
</feature>
<feature type="region of interest" description="Disordered" evidence="9">
    <location>
        <begin position="1505"/>
        <end position="1557"/>
    </location>
</feature>
<feature type="compositionally biased region" description="Low complexity" evidence="9">
    <location>
        <begin position="1211"/>
        <end position="1220"/>
    </location>
</feature>
<keyword evidence="11" id="KW-1185">Reference proteome</keyword>
<feature type="compositionally biased region" description="Polar residues" evidence="9">
    <location>
        <begin position="1005"/>
        <end position="1019"/>
    </location>
</feature>
<dbReference type="GO" id="GO:0006355">
    <property type="term" value="P:regulation of DNA-templated transcription"/>
    <property type="evidence" value="ECO:0007669"/>
    <property type="project" value="InterPro"/>
</dbReference>
<feature type="compositionally biased region" description="Polar residues" evidence="9">
    <location>
        <begin position="457"/>
        <end position="478"/>
    </location>
</feature>
<dbReference type="EMBL" id="BLXT01004211">
    <property type="protein sequence ID" value="GFO10709.1"/>
    <property type="molecule type" value="Genomic_DNA"/>
</dbReference>
<keyword evidence="2" id="KW-0479">Metal-binding</keyword>
<feature type="compositionally biased region" description="Polar residues" evidence="9">
    <location>
        <begin position="1103"/>
        <end position="1122"/>
    </location>
</feature>
<evidence type="ECO:0000256" key="3">
    <source>
        <dbReference type="ARBA" id="ARBA00022737"/>
    </source>
</evidence>
<feature type="compositionally biased region" description="Polar residues" evidence="9">
    <location>
        <begin position="609"/>
        <end position="619"/>
    </location>
</feature>
<feature type="compositionally biased region" description="Polar residues" evidence="9">
    <location>
        <begin position="662"/>
        <end position="673"/>
    </location>
</feature>
<comment type="caution">
    <text evidence="10">The sequence shown here is derived from an EMBL/GenBank/DDBJ whole genome shotgun (WGS) entry which is preliminary data.</text>
</comment>
<feature type="region of interest" description="Disordered" evidence="9">
    <location>
        <begin position="1367"/>
        <end position="1418"/>
    </location>
</feature>
<gene>
    <name evidence="10" type="ORF">PoB_003721400</name>
</gene>
<feature type="compositionally biased region" description="Basic and acidic residues" evidence="9">
    <location>
        <begin position="515"/>
        <end position="570"/>
    </location>
</feature>
<dbReference type="Pfam" id="PF01530">
    <property type="entry name" value="zf-C2HC"/>
    <property type="match status" value="1"/>
</dbReference>
<dbReference type="Gene3D" id="4.10.320.30">
    <property type="match status" value="1"/>
</dbReference>
<feature type="compositionally biased region" description="Basic residues" evidence="9">
    <location>
        <begin position="1375"/>
        <end position="1384"/>
    </location>
</feature>
<dbReference type="GO" id="GO:0008270">
    <property type="term" value="F:zinc ion binding"/>
    <property type="evidence" value="ECO:0007669"/>
    <property type="project" value="UniProtKB-KW"/>
</dbReference>
<feature type="compositionally biased region" description="Polar residues" evidence="9">
    <location>
        <begin position="12"/>
        <end position="23"/>
    </location>
</feature>
<organism evidence="10 11">
    <name type="scientific">Plakobranchus ocellatus</name>
    <dbReference type="NCBI Taxonomy" id="259542"/>
    <lineage>
        <taxon>Eukaryota</taxon>
        <taxon>Metazoa</taxon>
        <taxon>Spiralia</taxon>
        <taxon>Lophotrochozoa</taxon>
        <taxon>Mollusca</taxon>
        <taxon>Gastropoda</taxon>
        <taxon>Heterobranchia</taxon>
        <taxon>Euthyneura</taxon>
        <taxon>Panpulmonata</taxon>
        <taxon>Sacoglossa</taxon>
        <taxon>Placobranchoidea</taxon>
        <taxon>Plakobranchidae</taxon>
        <taxon>Plakobranchus</taxon>
    </lineage>
</organism>
<feature type="compositionally biased region" description="Polar residues" evidence="9">
    <location>
        <begin position="1505"/>
        <end position="1528"/>
    </location>
</feature>
<dbReference type="GO" id="GO:0005634">
    <property type="term" value="C:nucleus"/>
    <property type="evidence" value="ECO:0007669"/>
    <property type="project" value="UniProtKB-SubCell"/>
</dbReference>
<keyword evidence="5" id="KW-0862">Zinc</keyword>
<feature type="compositionally biased region" description="Basic and acidic residues" evidence="9">
    <location>
        <begin position="153"/>
        <end position="175"/>
    </location>
</feature>
<feature type="non-terminal residue" evidence="10">
    <location>
        <position position="1639"/>
    </location>
</feature>
<evidence type="ECO:0000256" key="9">
    <source>
        <dbReference type="SAM" id="MobiDB-lite"/>
    </source>
</evidence>
<accession>A0AAV4AX64</accession>
<evidence type="ECO:0000313" key="10">
    <source>
        <dbReference type="EMBL" id="GFO10709.1"/>
    </source>
</evidence>
<keyword evidence="8" id="KW-0539">Nucleus</keyword>
<evidence type="ECO:0000256" key="7">
    <source>
        <dbReference type="ARBA" id="ARBA00023163"/>
    </source>
</evidence>